<keyword evidence="7" id="KW-0560">Oxidoreductase</keyword>
<protein>
    <recommendedName>
        <fullName evidence="11">Cytochrome P450</fullName>
    </recommendedName>
</protein>
<dbReference type="GO" id="GO:0004497">
    <property type="term" value="F:monooxygenase activity"/>
    <property type="evidence" value="ECO:0007669"/>
    <property type="project" value="UniProtKB-KW"/>
</dbReference>
<evidence type="ECO:0000256" key="8">
    <source>
        <dbReference type="SAM" id="MobiDB-lite"/>
    </source>
</evidence>
<dbReference type="PROSITE" id="PS00086">
    <property type="entry name" value="CYTOCHROME_P450"/>
    <property type="match status" value="1"/>
</dbReference>
<keyword evidence="5 6" id="KW-0408">Iron</keyword>
<keyword evidence="4 6" id="KW-0479">Metal-binding</keyword>
<evidence type="ECO:0000256" key="2">
    <source>
        <dbReference type="ARBA" id="ARBA00010617"/>
    </source>
</evidence>
<gene>
    <name evidence="9" type="ORF">DHEL01_v208523</name>
</gene>
<dbReference type="OrthoDB" id="1470350at2759"/>
<evidence type="ECO:0008006" key="11">
    <source>
        <dbReference type="Google" id="ProtNLM"/>
    </source>
</evidence>
<evidence type="ECO:0000256" key="5">
    <source>
        <dbReference type="ARBA" id="ARBA00023004"/>
    </source>
</evidence>
<dbReference type="PANTHER" id="PTHR24305">
    <property type="entry name" value="CYTOCHROME P450"/>
    <property type="match status" value="1"/>
</dbReference>
<sequence>MSYHQILEWQNETKEVFSYFRKLALDLKAPVFQMFMRPFGQPWVILTDFREAFDICATRKEEFDRSAFTGEVFGPIVPESHIQFLTDDRWRDHRNLMRDTMSKGFVSDVIAPRIHKYVAELVSLWHDKARLAQGRPFDAESDVARCLIDFITSANFGFDVKALQAHHASLDGIMPVGSSGVNRDIPMSFKDGMESEACAALIKMTDGVAMAVRSPFPRILVPLAYRFLPSYSGAKRYTYDMISNQVNEAWTRFSSSKKAGALALGERADEQEVRSALELLVQRESQMARKENRERKFNLPIVRDELLAFLFAGQVTTGAALGWALKYLTMHREVQKQLRSELRATHKRAVEAGDIPTSHEIAEANLPYLDAFLAENHRFAVTISCMIRHTIKDTTVLGHRIPKGTDVFMLTNGPGYHMPATPVDEMTRSKSSQDAKDKYGTWDESDMSQFRPERWLERTENGEVRYNALAGPSIPFGVGPRGCFGIKWATLVLKTLVTLVVWNFDLQEIPEELSGTAAKDSASHSAQQVFVRLASISE</sequence>
<evidence type="ECO:0000256" key="1">
    <source>
        <dbReference type="ARBA" id="ARBA00001971"/>
    </source>
</evidence>
<evidence type="ECO:0000256" key="4">
    <source>
        <dbReference type="ARBA" id="ARBA00022723"/>
    </source>
</evidence>
<evidence type="ECO:0000256" key="6">
    <source>
        <dbReference type="PIRSR" id="PIRSR602401-1"/>
    </source>
</evidence>
<comment type="caution">
    <text evidence="9">The sequence shown here is derived from an EMBL/GenBank/DDBJ whole genome shotgun (WGS) entry which is preliminary data.</text>
</comment>
<dbReference type="STRING" id="158607.A0A2P5HS38"/>
<dbReference type="SUPFAM" id="SSF48264">
    <property type="entry name" value="Cytochrome P450"/>
    <property type="match status" value="1"/>
</dbReference>
<keyword evidence="10" id="KW-1185">Reference proteome</keyword>
<accession>A0A2P5HS38</accession>
<reference evidence="9" key="1">
    <citation type="submission" date="2017-09" db="EMBL/GenBank/DDBJ databases">
        <title>Polyketide synthases of a Diaporthe helianthi virulent isolate.</title>
        <authorList>
            <person name="Baroncelli R."/>
        </authorList>
    </citation>
    <scope>NUCLEOTIDE SEQUENCE [LARGE SCALE GENOMIC DNA]</scope>
    <source>
        <strain evidence="9">7/96</strain>
    </source>
</reference>
<dbReference type="GO" id="GO:0016705">
    <property type="term" value="F:oxidoreductase activity, acting on paired donors, with incorporation or reduction of molecular oxygen"/>
    <property type="evidence" value="ECO:0007669"/>
    <property type="project" value="InterPro"/>
</dbReference>
<dbReference type="InterPro" id="IPR002401">
    <property type="entry name" value="Cyt_P450_E_grp-I"/>
</dbReference>
<evidence type="ECO:0000256" key="3">
    <source>
        <dbReference type="ARBA" id="ARBA00022617"/>
    </source>
</evidence>
<dbReference type="InterPro" id="IPR001128">
    <property type="entry name" value="Cyt_P450"/>
</dbReference>
<dbReference type="InterPro" id="IPR050121">
    <property type="entry name" value="Cytochrome_P450_monoxygenase"/>
</dbReference>
<dbReference type="Pfam" id="PF00067">
    <property type="entry name" value="p450"/>
    <property type="match status" value="2"/>
</dbReference>
<organism evidence="9 10">
    <name type="scientific">Diaporthe helianthi</name>
    <dbReference type="NCBI Taxonomy" id="158607"/>
    <lineage>
        <taxon>Eukaryota</taxon>
        <taxon>Fungi</taxon>
        <taxon>Dikarya</taxon>
        <taxon>Ascomycota</taxon>
        <taxon>Pezizomycotina</taxon>
        <taxon>Sordariomycetes</taxon>
        <taxon>Sordariomycetidae</taxon>
        <taxon>Diaporthales</taxon>
        <taxon>Diaporthaceae</taxon>
        <taxon>Diaporthe</taxon>
    </lineage>
</organism>
<comment type="cofactor">
    <cofactor evidence="1 6">
        <name>heme</name>
        <dbReference type="ChEBI" id="CHEBI:30413"/>
    </cofactor>
</comment>
<comment type="similarity">
    <text evidence="2 7">Belongs to the cytochrome P450 family.</text>
</comment>
<dbReference type="PANTHER" id="PTHR24305:SF232">
    <property type="entry name" value="P450, PUTATIVE (EUROFUNG)-RELATED"/>
    <property type="match status" value="1"/>
</dbReference>
<keyword evidence="7" id="KW-0503">Monooxygenase</keyword>
<proteinExistence type="inferred from homology"/>
<dbReference type="Gene3D" id="1.10.630.10">
    <property type="entry name" value="Cytochrome P450"/>
    <property type="match status" value="1"/>
</dbReference>
<dbReference type="PRINTS" id="PR00463">
    <property type="entry name" value="EP450I"/>
</dbReference>
<dbReference type="EMBL" id="MAVT02000865">
    <property type="protein sequence ID" value="POS73080.1"/>
    <property type="molecule type" value="Genomic_DNA"/>
</dbReference>
<feature type="compositionally biased region" description="Basic and acidic residues" evidence="8">
    <location>
        <begin position="425"/>
        <end position="441"/>
    </location>
</feature>
<dbReference type="InterPro" id="IPR017972">
    <property type="entry name" value="Cyt_P450_CS"/>
</dbReference>
<evidence type="ECO:0000256" key="7">
    <source>
        <dbReference type="RuleBase" id="RU000461"/>
    </source>
</evidence>
<dbReference type="InterPro" id="IPR036396">
    <property type="entry name" value="Cyt_P450_sf"/>
</dbReference>
<dbReference type="InParanoid" id="A0A2P5HS38"/>
<feature type="region of interest" description="Disordered" evidence="8">
    <location>
        <begin position="422"/>
        <end position="443"/>
    </location>
</feature>
<dbReference type="AlphaFoldDB" id="A0A2P5HS38"/>
<dbReference type="GO" id="GO:0005506">
    <property type="term" value="F:iron ion binding"/>
    <property type="evidence" value="ECO:0007669"/>
    <property type="project" value="InterPro"/>
</dbReference>
<evidence type="ECO:0000313" key="10">
    <source>
        <dbReference type="Proteomes" id="UP000094444"/>
    </source>
</evidence>
<evidence type="ECO:0000313" key="9">
    <source>
        <dbReference type="EMBL" id="POS73080.1"/>
    </source>
</evidence>
<feature type="binding site" description="axial binding residue" evidence="6">
    <location>
        <position position="483"/>
    </location>
    <ligand>
        <name>heme</name>
        <dbReference type="ChEBI" id="CHEBI:30413"/>
    </ligand>
    <ligandPart>
        <name>Fe</name>
        <dbReference type="ChEBI" id="CHEBI:18248"/>
    </ligandPart>
</feature>
<keyword evidence="3 6" id="KW-0349">Heme</keyword>
<dbReference type="Proteomes" id="UP000094444">
    <property type="component" value="Unassembled WGS sequence"/>
</dbReference>
<name>A0A2P5HS38_DIAHE</name>
<dbReference type="GO" id="GO:0020037">
    <property type="term" value="F:heme binding"/>
    <property type="evidence" value="ECO:0007669"/>
    <property type="project" value="InterPro"/>
</dbReference>
<dbReference type="PRINTS" id="PR00385">
    <property type="entry name" value="P450"/>
</dbReference>